<reference evidence="3 4" key="1">
    <citation type="journal article" date="2008" name="Nature">
        <title>The genome of the model beetle and pest Tribolium castaneum.</title>
        <authorList>
            <consortium name="Tribolium Genome Sequencing Consortium"/>
            <person name="Richards S."/>
            <person name="Gibbs R.A."/>
            <person name="Weinstock G.M."/>
            <person name="Brown S.J."/>
            <person name="Denell R."/>
            <person name="Beeman R.W."/>
            <person name="Gibbs R."/>
            <person name="Beeman R.W."/>
            <person name="Brown S.J."/>
            <person name="Bucher G."/>
            <person name="Friedrich M."/>
            <person name="Grimmelikhuijzen C.J."/>
            <person name="Klingler M."/>
            <person name="Lorenzen M."/>
            <person name="Richards S."/>
            <person name="Roth S."/>
            <person name="Schroder R."/>
            <person name="Tautz D."/>
            <person name="Zdobnov E.M."/>
            <person name="Muzny D."/>
            <person name="Gibbs R.A."/>
            <person name="Weinstock G.M."/>
            <person name="Attaway T."/>
            <person name="Bell S."/>
            <person name="Buhay C.J."/>
            <person name="Chandrabose M.N."/>
            <person name="Chavez D."/>
            <person name="Clerk-Blankenburg K.P."/>
            <person name="Cree A."/>
            <person name="Dao M."/>
            <person name="Davis C."/>
            <person name="Chacko J."/>
            <person name="Dinh H."/>
            <person name="Dugan-Rocha S."/>
            <person name="Fowler G."/>
            <person name="Garner T.T."/>
            <person name="Garnes J."/>
            <person name="Gnirke A."/>
            <person name="Hawes A."/>
            <person name="Hernandez J."/>
            <person name="Hines S."/>
            <person name="Holder M."/>
            <person name="Hume J."/>
            <person name="Jhangiani S.N."/>
            <person name="Joshi V."/>
            <person name="Khan Z.M."/>
            <person name="Jackson L."/>
            <person name="Kovar C."/>
            <person name="Kowis A."/>
            <person name="Lee S."/>
            <person name="Lewis L.R."/>
            <person name="Margolis J."/>
            <person name="Morgan M."/>
            <person name="Nazareth L.V."/>
            <person name="Nguyen N."/>
            <person name="Okwuonu G."/>
            <person name="Parker D."/>
            <person name="Richards S."/>
            <person name="Ruiz S.J."/>
            <person name="Santibanez J."/>
            <person name="Savard J."/>
            <person name="Scherer S.E."/>
            <person name="Schneider B."/>
            <person name="Sodergren E."/>
            <person name="Tautz D."/>
            <person name="Vattahil S."/>
            <person name="Villasana D."/>
            <person name="White C.S."/>
            <person name="Wright R."/>
            <person name="Park Y."/>
            <person name="Beeman R.W."/>
            <person name="Lord J."/>
            <person name="Oppert B."/>
            <person name="Lorenzen M."/>
            <person name="Brown S."/>
            <person name="Wang L."/>
            <person name="Savard J."/>
            <person name="Tautz D."/>
            <person name="Richards S."/>
            <person name="Weinstock G."/>
            <person name="Gibbs R.A."/>
            <person name="Liu Y."/>
            <person name="Worley K."/>
            <person name="Weinstock G."/>
            <person name="Elsik C.G."/>
            <person name="Reese J.T."/>
            <person name="Elhaik E."/>
            <person name="Landan G."/>
            <person name="Graur D."/>
            <person name="Arensburger P."/>
            <person name="Atkinson P."/>
            <person name="Beeman R.W."/>
            <person name="Beidler J."/>
            <person name="Brown S.J."/>
            <person name="Demuth J.P."/>
            <person name="Drury D.W."/>
            <person name="Du Y.Z."/>
            <person name="Fujiwara H."/>
            <person name="Lorenzen M."/>
            <person name="Maselli V."/>
            <person name="Osanai M."/>
            <person name="Park Y."/>
            <person name="Robertson H.M."/>
            <person name="Tu Z."/>
            <person name="Wang J.J."/>
            <person name="Wang S."/>
            <person name="Richards S."/>
            <person name="Song H."/>
            <person name="Zhang L."/>
            <person name="Sodergren E."/>
            <person name="Werner D."/>
            <person name="Stanke M."/>
            <person name="Morgenstern B."/>
            <person name="Solovyev V."/>
            <person name="Kosarev P."/>
            <person name="Brown G."/>
            <person name="Chen H.C."/>
            <person name="Ermolaeva O."/>
            <person name="Hlavina W."/>
            <person name="Kapustin Y."/>
            <person name="Kiryutin B."/>
            <person name="Kitts P."/>
            <person name="Maglott D."/>
            <person name="Pruitt K."/>
            <person name="Sapojnikov V."/>
            <person name="Souvorov A."/>
            <person name="Mackey A.J."/>
            <person name="Waterhouse R.M."/>
            <person name="Wyder S."/>
            <person name="Zdobnov E.M."/>
            <person name="Zdobnov E.M."/>
            <person name="Wyder S."/>
            <person name="Kriventseva E.V."/>
            <person name="Kadowaki T."/>
            <person name="Bork P."/>
            <person name="Aranda M."/>
            <person name="Bao R."/>
            <person name="Beermann A."/>
            <person name="Berns N."/>
            <person name="Bolognesi R."/>
            <person name="Bonneton F."/>
            <person name="Bopp D."/>
            <person name="Brown S.J."/>
            <person name="Bucher G."/>
            <person name="Butts T."/>
            <person name="Chaumot A."/>
            <person name="Denell R.E."/>
            <person name="Ferrier D.E."/>
            <person name="Friedrich M."/>
            <person name="Gordon C.M."/>
            <person name="Jindra M."/>
            <person name="Klingler M."/>
            <person name="Lan Q."/>
            <person name="Lattorff H.M."/>
            <person name="Laudet V."/>
            <person name="von Levetsow C."/>
            <person name="Liu Z."/>
            <person name="Lutz R."/>
            <person name="Lynch J.A."/>
            <person name="da Fonseca R.N."/>
            <person name="Posnien N."/>
            <person name="Reuter R."/>
            <person name="Roth S."/>
            <person name="Savard J."/>
            <person name="Schinko J.B."/>
            <person name="Schmitt C."/>
            <person name="Schoppmeier M."/>
            <person name="Schroder R."/>
            <person name="Shippy T.D."/>
            <person name="Simonnet F."/>
            <person name="Marques-Souza H."/>
            <person name="Tautz D."/>
            <person name="Tomoyasu Y."/>
            <person name="Trauner J."/>
            <person name="Van der Zee M."/>
            <person name="Vervoort M."/>
            <person name="Wittkopp N."/>
            <person name="Wimmer E.A."/>
            <person name="Yang X."/>
            <person name="Jones A.K."/>
            <person name="Sattelle D.B."/>
            <person name="Ebert P.R."/>
            <person name="Nelson D."/>
            <person name="Scott J.G."/>
            <person name="Beeman R.W."/>
            <person name="Muthukrishnan S."/>
            <person name="Kramer K.J."/>
            <person name="Arakane Y."/>
            <person name="Beeman R.W."/>
            <person name="Zhu Q."/>
            <person name="Hogenkamp D."/>
            <person name="Dixit R."/>
            <person name="Oppert B."/>
            <person name="Jiang H."/>
            <person name="Zou Z."/>
            <person name="Marshall J."/>
            <person name="Elpidina E."/>
            <person name="Vinokurov K."/>
            <person name="Oppert C."/>
            <person name="Zou Z."/>
            <person name="Evans J."/>
            <person name="Lu Z."/>
            <person name="Zhao P."/>
            <person name="Sumathipala N."/>
            <person name="Altincicek B."/>
            <person name="Vilcinskas A."/>
            <person name="Williams M."/>
            <person name="Hultmark D."/>
            <person name="Hetru C."/>
            <person name="Jiang H."/>
            <person name="Grimmelikhuijzen C.J."/>
            <person name="Hauser F."/>
            <person name="Cazzamali G."/>
            <person name="Williamson M."/>
            <person name="Park Y."/>
            <person name="Li B."/>
            <person name="Tanaka Y."/>
            <person name="Predel R."/>
            <person name="Neupert S."/>
            <person name="Schachtner J."/>
            <person name="Verleyen P."/>
            <person name="Raible F."/>
            <person name="Bork P."/>
            <person name="Friedrich M."/>
            <person name="Walden K.K."/>
            <person name="Robertson H.M."/>
            <person name="Angeli S."/>
            <person name="Foret S."/>
            <person name="Bucher G."/>
            <person name="Schuetz S."/>
            <person name="Maleszka R."/>
            <person name="Wimmer E.A."/>
            <person name="Beeman R.W."/>
            <person name="Lorenzen M."/>
            <person name="Tomoyasu Y."/>
            <person name="Miller S.C."/>
            <person name="Grossmann D."/>
            <person name="Bucher G."/>
        </authorList>
    </citation>
    <scope>NUCLEOTIDE SEQUENCE [LARGE SCALE GENOMIC DNA]</scope>
    <source>
        <strain evidence="3 4">Georgia GA2</strain>
    </source>
</reference>
<feature type="compositionally biased region" description="Basic and acidic residues" evidence="2">
    <location>
        <begin position="61"/>
        <end position="77"/>
    </location>
</feature>
<feature type="compositionally biased region" description="Basic residues" evidence="2">
    <location>
        <begin position="101"/>
        <end position="111"/>
    </location>
</feature>
<feature type="region of interest" description="Disordered" evidence="2">
    <location>
        <begin position="38"/>
        <end position="82"/>
    </location>
</feature>
<protein>
    <submittedName>
        <fullName evidence="3">Uncharacterized protein</fullName>
    </submittedName>
</protein>
<reference evidence="3 4" key="2">
    <citation type="journal article" date="2010" name="Nucleic Acids Res.">
        <title>BeetleBase in 2010: revisions to provide comprehensive genomic information for Tribolium castaneum.</title>
        <authorList>
            <person name="Kim H.S."/>
            <person name="Murphy T."/>
            <person name="Xia J."/>
            <person name="Caragea D."/>
            <person name="Park Y."/>
            <person name="Beeman R.W."/>
            <person name="Lorenzen M.D."/>
            <person name="Butcher S."/>
            <person name="Manak J.R."/>
            <person name="Brown S.J."/>
        </authorList>
    </citation>
    <scope>GENOME REANNOTATION</scope>
    <source>
        <strain evidence="3 4">Georgia GA2</strain>
    </source>
</reference>
<feature type="compositionally biased region" description="Basic and acidic residues" evidence="2">
    <location>
        <begin position="380"/>
        <end position="392"/>
    </location>
</feature>
<feature type="region of interest" description="Disordered" evidence="2">
    <location>
        <begin position="298"/>
        <end position="453"/>
    </location>
</feature>
<feature type="compositionally biased region" description="Basic and acidic residues" evidence="2">
    <location>
        <begin position="234"/>
        <end position="261"/>
    </location>
</feature>
<dbReference type="HOGENOM" id="CLU_279182_0_0_1"/>
<feature type="region of interest" description="Disordered" evidence="2">
    <location>
        <begin position="224"/>
        <end position="281"/>
    </location>
</feature>
<evidence type="ECO:0000256" key="2">
    <source>
        <dbReference type="SAM" id="MobiDB-lite"/>
    </source>
</evidence>
<evidence type="ECO:0000313" key="4">
    <source>
        <dbReference type="Proteomes" id="UP000007266"/>
    </source>
</evidence>
<feature type="compositionally biased region" description="Basic residues" evidence="2">
    <location>
        <begin position="662"/>
        <end position="686"/>
    </location>
</feature>
<dbReference type="InParanoid" id="D6X1R3"/>
<keyword evidence="4" id="KW-1185">Reference proteome</keyword>
<sequence>MQKQLQKFGFFASKTLDEEASRVNDKLVKYLYKKETGASYKRKIKSANDTDTSPKHTLRRQPPDEDKHRRKNSPDSVRRHRRDAFASETEIFFISPEDIKKHRKKATKHREKSPEISTEARRHHKNHDYDPEAEKRRSLKRDIDIAKLISPQKHNKDNDYQWLTKKEIVKLIANNDAKELPKKTSTTSNFLKKFFLFEKHDESDFSKDKPRKVNRYAEDNTNMLFTPYKTGADGPKKNEKISKLHEKKHKEDPVDVVYTREAKKHRDKHKSEDGRKPKIKDNGSLVFEELKILQKAKERFHTTDSFESSTISSKPKRKHTSKECDLIFDDLKTQTNESGSQGSDKTKQKSRKDAHKSITPSVATESQVSSVVSSKKKHKINQDQETKIRKNVTETIPKLEKKKSKIRSRENSMSLRPKPRETSQSRGPSTDRGESSDTRKKIIPEKKENISRTNPLRHQTCLVGRTFPVVDISPWVVRENTFLEKKKKHKAFKRYYKYHKNLDRDCDLTSSGTNHAYSDSHKMYQGTSEHSIEDSSRNRRNKRSKFKVETHISAIVIDPQPQKTHKEADKKIRKSRKSKIPVLSNICRMAEMTREKSYTQGDEEVEVVEKTRLSRSPSRDHQVDNIAVERNKEKKTSENEYHDHSLRNKHRGDSRSSMMSKQSKKSGLKSRRTPSKSPLRTHRKPSSAKLLKSNASSTWSRSSKHSCKGSFSSKSDTKIRKRGKITTPKKKYNTLARTSASNSTCGDKSMESSKTGTFFGTKSFKDEEKLSRWQRSKLYSDSLRKSVINKKKSPAIPPQVMEVRYLSVSNQKFQSEMSVPGVAETKTEVISIEDVPDMRADFYDELPHPSFDDKIKEVLELPFDEILNENDNFLKKDFTLKLDKSTTDISSDDLSLPEKQITDWYSEFPKRETGSLSELSCPINNHQDVDLGSQDHIMDSLSAPGSEESGYATIKSRQLSRTFFQRPSIKALFEPPLETTFCVEVQIESKSSSGGLEIRSIESKSLQTSFECCQKSVQIKLSEEELLEKLNFSETKEEKAEEDGFVETLSEEEEEEKTEEELEIKNVEKKLTLVFQKLDCVNIESDYSIAKEENSEEIDALEVSRVKTPKKKTKFCLNFLSCLNCVSDDK</sequence>
<evidence type="ECO:0000313" key="3">
    <source>
        <dbReference type="EMBL" id="EFA10150.1"/>
    </source>
</evidence>
<dbReference type="AlphaFoldDB" id="D6X1R3"/>
<feature type="compositionally biased region" description="Basic and acidic residues" evidence="2">
    <location>
        <begin position="127"/>
        <end position="137"/>
    </location>
</feature>
<evidence type="ECO:0000256" key="1">
    <source>
        <dbReference type="SAM" id="Coils"/>
    </source>
</evidence>
<dbReference type="OrthoDB" id="6764421at2759"/>
<accession>D6X1R3</accession>
<dbReference type="KEGG" id="tca:103314191"/>
<gene>
    <name evidence="3" type="primary">AUGUSTUS-3.0.2_12337</name>
    <name evidence="3" type="ORF">TcasGA2_TC012337</name>
</gene>
<feature type="compositionally biased region" description="Low complexity" evidence="2">
    <location>
        <begin position="361"/>
        <end position="373"/>
    </location>
</feature>
<feature type="compositionally biased region" description="Basic and acidic residues" evidence="2">
    <location>
        <begin position="418"/>
        <end position="450"/>
    </location>
</feature>
<feature type="compositionally biased region" description="Basic and acidic residues" evidence="2">
    <location>
        <begin position="269"/>
        <end position="281"/>
    </location>
</feature>
<dbReference type="Proteomes" id="UP000007266">
    <property type="component" value="Linkage group 9"/>
</dbReference>
<feature type="compositionally biased region" description="Low complexity" evidence="2">
    <location>
        <begin position="687"/>
        <end position="701"/>
    </location>
</feature>
<proteinExistence type="predicted"/>
<feature type="compositionally biased region" description="Polar residues" evidence="2">
    <location>
        <begin position="333"/>
        <end position="343"/>
    </location>
</feature>
<feature type="coiled-coil region" evidence="1">
    <location>
        <begin position="1023"/>
        <end position="1070"/>
    </location>
</feature>
<dbReference type="EMBL" id="KQ971371">
    <property type="protein sequence ID" value="EFA10150.1"/>
    <property type="molecule type" value="Genomic_DNA"/>
</dbReference>
<organism evidence="3 4">
    <name type="scientific">Tribolium castaneum</name>
    <name type="common">Red flour beetle</name>
    <dbReference type="NCBI Taxonomy" id="7070"/>
    <lineage>
        <taxon>Eukaryota</taxon>
        <taxon>Metazoa</taxon>
        <taxon>Ecdysozoa</taxon>
        <taxon>Arthropoda</taxon>
        <taxon>Hexapoda</taxon>
        <taxon>Insecta</taxon>
        <taxon>Pterygota</taxon>
        <taxon>Neoptera</taxon>
        <taxon>Endopterygota</taxon>
        <taxon>Coleoptera</taxon>
        <taxon>Polyphaga</taxon>
        <taxon>Cucujiformia</taxon>
        <taxon>Tenebrionidae</taxon>
        <taxon>Tenebrionidae incertae sedis</taxon>
        <taxon>Tribolium</taxon>
    </lineage>
</organism>
<keyword evidence="1" id="KW-0175">Coiled coil</keyword>
<feature type="compositionally biased region" description="Basic and acidic residues" evidence="2">
    <location>
        <begin position="607"/>
        <end position="654"/>
    </location>
</feature>
<feature type="region of interest" description="Disordered" evidence="2">
    <location>
        <begin position="98"/>
        <end position="137"/>
    </location>
</feature>
<name>D6X1R3_TRICA</name>
<feature type="compositionally biased region" description="Basic and acidic residues" evidence="2">
    <location>
        <begin position="321"/>
        <end position="332"/>
    </location>
</feature>
<feature type="region of interest" description="Disordered" evidence="2">
    <location>
        <begin position="515"/>
        <end position="727"/>
    </location>
</feature>